<dbReference type="Pfam" id="PF08550">
    <property type="entry name" value="GATA_AreA"/>
    <property type="match status" value="1"/>
</dbReference>
<feature type="region of interest" description="Disordered" evidence="10">
    <location>
        <begin position="1"/>
        <end position="91"/>
    </location>
</feature>
<feature type="compositionally biased region" description="Low complexity" evidence="10">
    <location>
        <begin position="755"/>
        <end position="776"/>
    </location>
</feature>
<keyword evidence="2" id="KW-0479">Metal-binding</keyword>
<dbReference type="PRINTS" id="PR00619">
    <property type="entry name" value="GATAZNFINGER"/>
</dbReference>
<dbReference type="EMBL" id="MU857631">
    <property type="protein sequence ID" value="KAK4248855.1"/>
    <property type="molecule type" value="Genomic_DNA"/>
</dbReference>
<dbReference type="GO" id="GO:0000978">
    <property type="term" value="F:RNA polymerase II cis-regulatory region sequence-specific DNA binding"/>
    <property type="evidence" value="ECO:0007669"/>
    <property type="project" value="TreeGrafter"/>
</dbReference>
<feature type="region of interest" description="Disordered" evidence="10">
    <location>
        <begin position="862"/>
        <end position="990"/>
    </location>
</feature>
<sequence>MAATMTDPSAAPGPLAPMHPTMTEHDFRFPRRPVDAATGARKPDRLDVTPGTKASASTTGPRIATTGSNPTTIGAAGGLRPGLQDSRLNPPLTHGSAYLDVLRAAAFPPFQQSVRRETQNLEEMQRDDPLATQIWKFYAKTKQLLPAQERMENLTWRLMHLRLQRTRAANVIKTSRASSSSANIPSGIAQLRKSSEHAPLQSDPMNLDDFINNDNVGTPADLALMPTPETMRQAEEKSAHTTTAAIPIKTRKESSSQHLAPQSVPVGAHQRVQDEFGYLPRHPRKTSIDETGQLTRKRPANFSPHVPAINSDLATNGLDADAELQEYSLDHLHQSPATTTTTTTTTQPPNQMGVPFPLDTFRLGNDLNISSAGPFQQNFSFSPATSPMAANDPFANLYNGSSVPSSSIGAEFYSPPGSAYQSAVSTPHPLGDGDGFYFGSIDMRQVRQHPYRTVPTGMTNALGQQFPYGANGNLMFPAAPSSFSHVDPTRVFQPELSARSPAVGLGQENMFSFGADSDDEDGGAFADRNIPIPQDLSPQASMDDGGFDSSSLQWDPSLPGNFSMQAARYPGGPTRKQVSIGGTTTDYVDSNRDWETAGTLNRSQSQSFRSTNGRVGKVPRTASTPRLASKGNQFDRLAQSNPNSPPADANQNSAFSVSTSRPSSPPPTSRHGSTTNLQAAAGSSQTENNSNSNSNNNSTNTPTTCTNCFTQTTPLWRRNPEGQPLCNACGLFLKLHGVVRPLSLKTDVIKKRNRGSGSSLPVGGSSTRSRKNASSSGGISKRASTLSVSSSANAPPVQASTPPAAQNRAGSANDSESPASGAASSGAGNTPTSHHGNANSSSGVAVGGKGVIPIAAAPAKSVPGPGAAAPLPRSSALPSSSSSSSSSKRQRRHSKSVTAIEQPSLNSMDIDSPESSTGSNEAAAAVALSRSGLGSSTGLASMQPSASSLNLSGFGSGGGSGGTGGMQRPLVGPGSQRPAPQEWEWLTMSL</sequence>
<feature type="region of interest" description="Disordered" evidence="10">
    <location>
        <begin position="750"/>
        <end position="844"/>
    </location>
</feature>
<feature type="compositionally biased region" description="Low complexity" evidence="10">
    <location>
        <begin position="862"/>
        <end position="887"/>
    </location>
</feature>
<feature type="compositionally biased region" description="Low complexity" evidence="10">
    <location>
        <begin position="928"/>
        <end position="953"/>
    </location>
</feature>
<gene>
    <name evidence="12" type="ORF">C7999DRAFT_13256</name>
</gene>
<keyword evidence="7" id="KW-0804">Transcription</keyword>
<evidence type="ECO:0000256" key="1">
    <source>
        <dbReference type="ARBA" id="ARBA00004123"/>
    </source>
</evidence>
<dbReference type="SMART" id="SM00401">
    <property type="entry name" value="ZnF_GATA"/>
    <property type="match status" value="1"/>
</dbReference>
<comment type="caution">
    <text evidence="12">The sequence shown here is derived from an EMBL/GenBank/DDBJ whole genome shotgun (WGS) entry which is preliminary data.</text>
</comment>
<feature type="region of interest" description="Disordered" evidence="10">
    <location>
        <begin position="533"/>
        <end position="552"/>
    </location>
</feature>
<keyword evidence="6" id="KW-0534">Nitrate assimilation</keyword>
<dbReference type="FunFam" id="3.30.50.10:FF:000007">
    <property type="entry name" value="Nitrogen regulatory AreA, N-terminal"/>
    <property type="match status" value="1"/>
</dbReference>
<evidence type="ECO:0000256" key="10">
    <source>
        <dbReference type="SAM" id="MobiDB-lite"/>
    </source>
</evidence>
<reference evidence="12" key="2">
    <citation type="submission" date="2023-05" db="EMBL/GenBank/DDBJ databases">
        <authorList>
            <consortium name="Lawrence Berkeley National Laboratory"/>
            <person name="Steindorff A."/>
            <person name="Hensen N."/>
            <person name="Bonometti L."/>
            <person name="Westerberg I."/>
            <person name="Brannstrom I.O."/>
            <person name="Guillou S."/>
            <person name="Cros-Aarteil S."/>
            <person name="Calhoun S."/>
            <person name="Haridas S."/>
            <person name="Kuo A."/>
            <person name="Mondo S."/>
            <person name="Pangilinan J."/>
            <person name="Riley R."/>
            <person name="Labutti K."/>
            <person name="Andreopoulos B."/>
            <person name="Lipzen A."/>
            <person name="Chen C."/>
            <person name="Yanf M."/>
            <person name="Daum C."/>
            <person name="Ng V."/>
            <person name="Clum A."/>
            <person name="Ohm R."/>
            <person name="Martin F."/>
            <person name="Silar P."/>
            <person name="Natvig D."/>
            <person name="Lalanne C."/>
            <person name="Gautier V."/>
            <person name="Ament-Velasquez S.L."/>
            <person name="Kruys A."/>
            <person name="Hutchinson M.I."/>
            <person name="Powell A.J."/>
            <person name="Barry K."/>
            <person name="Miller A.N."/>
            <person name="Grigoriev I.V."/>
            <person name="Debuchy R."/>
            <person name="Gladieux P."/>
            <person name="Thoren M.H."/>
            <person name="Johannesson H."/>
        </authorList>
    </citation>
    <scope>NUCLEOTIDE SEQUENCE</scope>
    <source>
        <strain evidence="12">CBS 359.72</strain>
    </source>
</reference>
<dbReference type="Gene3D" id="3.30.50.10">
    <property type="entry name" value="Erythroid Transcription Factor GATA-1, subunit A"/>
    <property type="match status" value="1"/>
</dbReference>
<feature type="compositionally biased region" description="Polar residues" evidence="10">
    <location>
        <begin position="576"/>
        <end position="588"/>
    </location>
</feature>
<dbReference type="PANTHER" id="PTHR10071:SF281">
    <property type="entry name" value="BOX A-BINDING FACTOR-RELATED"/>
    <property type="match status" value="1"/>
</dbReference>
<dbReference type="CDD" id="cd00202">
    <property type="entry name" value="ZnF_GATA"/>
    <property type="match status" value="1"/>
</dbReference>
<evidence type="ECO:0000256" key="3">
    <source>
        <dbReference type="ARBA" id="ARBA00022771"/>
    </source>
</evidence>
<evidence type="ECO:0000256" key="2">
    <source>
        <dbReference type="ARBA" id="ARBA00022723"/>
    </source>
</evidence>
<keyword evidence="3 9" id="KW-0863">Zinc-finger</keyword>
<dbReference type="Pfam" id="PF00320">
    <property type="entry name" value="GATA"/>
    <property type="match status" value="1"/>
</dbReference>
<evidence type="ECO:0000313" key="12">
    <source>
        <dbReference type="EMBL" id="KAK4248855.1"/>
    </source>
</evidence>
<dbReference type="PANTHER" id="PTHR10071">
    <property type="entry name" value="TRANSCRIPTION FACTOR GATA FAMILY MEMBER"/>
    <property type="match status" value="1"/>
</dbReference>
<dbReference type="GO" id="GO:0000122">
    <property type="term" value="P:negative regulation of transcription by RNA polymerase II"/>
    <property type="evidence" value="ECO:0007669"/>
    <property type="project" value="TreeGrafter"/>
</dbReference>
<dbReference type="GO" id="GO:0005634">
    <property type="term" value="C:nucleus"/>
    <property type="evidence" value="ECO:0007669"/>
    <property type="project" value="UniProtKB-SubCell"/>
</dbReference>
<feature type="compositionally biased region" description="Basic and acidic residues" evidence="10">
    <location>
        <begin position="22"/>
        <end position="34"/>
    </location>
</feature>
<proteinExistence type="predicted"/>
<evidence type="ECO:0000256" key="9">
    <source>
        <dbReference type="PROSITE-ProRule" id="PRU00094"/>
    </source>
</evidence>
<feature type="compositionally biased region" description="Gly residues" evidence="10">
    <location>
        <begin position="954"/>
        <end position="965"/>
    </location>
</feature>
<evidence type="ECO:0000256" key="4">
    <source>
        <dbReference type="ARBA" id="ARBA00022833"/>
    </source>
</evidence>
<reference evidence="12" key="1">
    <citation type="journal article" date="2023" name="Mol. Phylogenet. Evol.">
        <title>Genome-scale phylogeny and comparative genomics of the fungal order Sordariales.</title>
        <authorList>
            <person name="Hensen N."/>
            <person name="Bonometti L."/>
            <person name="Westerberg I."/>
            <person name="Brannstrom I.O."/>
            <person name="Guillou S."/>
            <person name="Cros-Aarteil S."/>
            <person name="Calhoun S."/>
            <person name="Haridas S."/>
            <person name="Kuo A."/>
            <person name="Mondo S."/>
            <person name="Pangilinan J."/>
            <person name="Riley R."/>
            <person name="LaButti K."/>
            <person name="Andreopoulos B."/>
            <person name="Lipzen A."/>
            <person name="Chen C."/>
            <person name="Yan M."/>
            <person name="Daum C."/>
            <person name="Ng V."/>
            <person name="Clum A."/>
            <person name="Steindorff A."/>
            <person name="Ohm R.A."/>
            <person name="Martin F."/>
            <person name="Silar P."/>
            <person name="Natvig D.O."/>
            <person name="Lalanne C."/>
            <person name="Gautier V."/>
            <person name="Ament-Velasquez S.L."/>
            <person name="Kruys A."/>
            <person name="Hutchinson M.I."/>
            <person name="Powell A.J."/>
            <person name="Barry K."/>
            <person name="Miller A.N."/>
            <person name="Grigoriev I.V."/>
            <person name="Debuchy R."/>
            <person name="Gladieux P."/>
            <person name="Hiltunen Thoren M."/>
            <person name="Johannesson H."/>
        </authorList>
    </citation>
    <scope>NUCLEOTIDE SEQUENCE</scope>
    <source>
        <strain evidence="12">CBS 359.72</strain>
    </source>
</reference>
<accession>A0AAN7HQS8</accession>
<keyword evidence="4" id="KW-0862">Zinc</keyword>
<dbReference type="PROSITE" id="PS50114">
    <property type="entry name" value="GATA_ZN_FINGER_2"/>
    <property type="match status" value="1"/>
</dbReference>
<dbReference type="Proteomes" id="UP001303647">
    <property type="component" value="Unassembled WGS sequence"/>
</dbReference>
<protein>
    <recommendedName>
        <fullName evidence="11">GATA-type domain-containing protein</fullName>
    </recommendedName>
</protein>
<dbReference type="PROSITE" id="PS00344">
    <property type="entry name" value="GATA_ZN_FINGER_1"/>
    <property type="match status" value="1"/>
</dbReference>
<evidence type="ECO:0000256" key="8">
    <source>
        <dbReference type="ARBA" id="ARBA00023242"/>
    </source>
</evidence>
<dbReference type="GO" id="GO:0045944">
    <property type="term" value="P:positive regulation of transcription by RNA polymerase II"/>
    <property type="evidence" value="ECO:0007669"/>
    <property type="project" value="TreeGrafter"/>
</dbReference>
<feature type="compositionally biased region" description="Polar residues" evidence="10">
    <location>
        <begin position="782"/>
        <end position="818"/>
    </location>
</feature>
<organism evidence="12 13">
    <name type="scientific">Corynascus novoguineensis</name>
    <dbReference type="NCBI Taxonomy" id="1126955"/>
    <lineage>
        <taxon>Eukaryota</taxon>
        <taxon>Fungi</taxon>
        <taxon>Dikarya</taxon>
        <taxon>Ascomycota</taxon>
        <taxon>Pezizomycotina</taxon>
        <taxon>Sordariomycetes</taxon>
        <taxon>Sordariomycetidae</taxon>
        <taxon>Sordariales</taxon>
        <taxon>Chaetomiaceae</taxon>
        <taxon>Corynascus</taxon>
    </lineage>
</organism>
<keyword evidence="13" id="KW-1185">Reference proteome</keyword>
<comment type="subcellular location">
    <subcellularLocation>
        <location evidence="1">Nucleus</location>
    </subcellularLocation>
</comment>
<dbReference type="InterPro" id="IPR039355">
    <property type="entry name" value="Transcription_factor_GATA"/>
</dbReference>
<evidence type="ECO:0000259" key="11">
    <source>
        <dbReference type="PROSITE" id="PS50114"/>
    </source>
</evidence>
<keyword evidence="5" id="KW-0805">Transcription regulation</keyword>
<dbReference type="SUPFAM" id="SSF57716">
    <property type="entry name" value="Glucocorticoid receptor-like (DNA-binding domain)"/>
    <property type="match status" value="1"/>
</dbReference>
<dbReference type="AlphaFoldDB" id="A0AAN7HQS8"/>
<evidence type="ECO:0000313" key="13">
    <source>
        <dbReference type="Proteomes" id="UP001303647"/>
    </source>
</evidence>
<feature type="compositionally biased region" description="Polar residues" evidence="10">
    <location>
        <begin position="598"/>
        <end position="613"/>
    </location>
</feature>
<evidence type="ECO:0000256" key="5">
    <source>
        <dbReference type="ARBA" id="ARBA00023015"/>
    </source>
</evidence>
<dbReference type="GO" id="GO:0000981">
    <property type="term" value="F:DNA-binding transcription factor activity, RNA polymerase II-specific"/>
    <property type="evidence" value="ECO:0007669"/>
    <property type="project" value="TreeGrafter"/>
</dbReference>
<feature type="compositionally biased region" description="Low complexity" evidence="10">
    <location>
        <begin position="819"/>
        <end position="828"/>
    </location>
</feature>
<dbReference type="InterPro" id="IPR013860">
    <property type="entry name" value="AreA_GATA"/>
</dbReference>
<evidence type="ECO:0000256" key="6">
    <source>
        <dbReference type="ARBA" id="ARBA00023063"/>
    </source>
</evidence>
<dbReference type="GO" id="GO:0042128">
    <property type="term" value="P:nitrate assimilation"/>
    <property type="evidence" value="ECO:0007669"/>
    <property type="project" value="UniProtKB-KW"/>
</dbReference>
<dbReference type="InterPro" id="IPR013088">
    <property type="entry name" value="Znf_NHR/GATA"/>
</dbReference>
<feature type="compositionally biased region" description="Polar residues" evidence="10">
    <location>
        <begin position="621"/>
        <end position="642"/>
    </location>
</feature>
<evidence type="ECO:0000256" key="7">
    <source>
        <dbReference type="ARBA" id="ARBA00023163"/>
    </source>
</evidence>
<feature type="compositionally biased region" description="Polar residues" evidence="10">
    <location>
        <begin position="52"/>
        <end position="72"/>
    </location>
</feature>
<feature type="domain" description="GATA-type" evidence="11">
    <location>
        <begin position="699"/>
        <end position="752"/>
    </location>
</feature>
<dbReference type="InterPro" id="IPR000679">
    <property type="entry name" value="Znf_GATA"/>
</dbReference>
<name>A0AAN7HQS8_9PEZI</name>
<keyword evidence="8" id="KW-0539">Nucleus</keyword>
<feature type="compositionally biased region" description="Low complexity" evidence="10">
    <location>
        <begin position="683"/>
        <end position="704"/>
    </location>
</feature>
<dbReference type="GO" id="GO:0008270">
    <property type="term" value="F:zinc ion binding"/>
    <property type="evidence" value="ECO:0007669"/>
    <property type="project" value="UniProtKB-KW"/>
</dbReference>
<feature type="region of interest" description="Disordered" evidence="10">
    <location>
        <begin position="566"/>
        <end position="704"/>
    </location>
</feature>
<feature type="compositionally biased region" description="Polar residues" evidence="10">
    <location>
        <begin position="899"/>
        <end position="920"/>
    </location>
</feature>